<sequence>MSVAKAAAAGAAALALAAGGYGVSTLFSGGMPDYDPLTKSTGKYVSEYQDYFVAADKNEPWWEWVYKSRYLVNGEKDVEGDVRPTPKTAFASLDRGSGNTDKDIQKVCKDFYEAENSKVKTGTVASGEYEEEDAWRYCTAIKKKPKTINENSGEENSYGETTSTDTYGKAKKENLISITSTDNALFWKEQNRLFFKDKGNRSGSKFKKDNTSSIFRDLWHTREGNIKDACEKAYKLPSNVGTQSSPKADKDDIFKFCSLKGTAS</sequence>
<evidence type="ECO:0000313" key="2">
    <source>
        <dbReference type="EMBL" id="GCE63469.1"/>
    </source>
</evidence>
<protein>
    <submittedName>
        <fullName evidence="2">Uncharacterized protein</fullName>
    </submittedName>
</protein>
<dbReference type="AlphaFoldDB" id="A0A478FSM8"/>
<accession>A0A478FSM8</accession>
<keyword evidence="1" id="KW-0732">Signal</keyword>
<comment type="caution">
    <text evidence="2">The sequence shown here is derived from an EMBL/GenBank/DDBJ whole genome shotgun (WGS) entry which is preliminary data.</text>
</comment>
<name>A0A478FSM8_9MOLU</name>
<evidence type="ECO:0000256" key="1">
    <source>
        <dbReference type="SAM" id="SignalP"/>
    </source>
</evidence>
<feature type="signal peptide" evidence="1">
    <location>
        <begin position="1"/>
        <end position="17"/>
    </location>
</feature>
<feature type="chain" id="PRO_5019816718" evidence="1">
    <location>
        <begin position="18"/>
        <end position="264"/>
    </location>
</feature>
<proteinExistence type="predicted"/>
<organism evidence="2">
    <name type="scientific">Candidatus Mycoplasma haematohominis</name>
    <dbReference type="NCBI Taxonomy" id="1494318"/>
    <lineage>
        <taxon>Bacteria</taxon>
        <taxon>Bacillati</taxon>
        <taxon>Mycoplasmatota</taxon>
        <taxon>Mollicutes</taxon>
        <taxon>Mycoplasmataceae</taxon>
        <taxon>Mycoplasma</taxon>
    </lineage>
</organism>
<dbReference type="EMBL" id="BIMN01000002">
    <property type="protein sequence ID" value="GCE63469.1"/>
    <property type="molecule type" value="Genomic_DNA"/>
</dbReference>
<dbReference type="Proteomes" id="UP000324831">
    <property type="component" value="Unassembled WGS sequence"/>
</dbReference>
<gene>
    <name evidence="2" type="ORF">MHSWG343_04660</name>
</gene>
<reference evidence="2" key="1">
    <citation type="submission" date="2019-01" db="EMBL/GenBank/DDBJ databases">
        <title>Draft genome sequences of Candidatus Mycoplasma haemohominis SWG34-3 identified from a patient with pyrexia, anemia and liver dysfunction.</title>
        <authorList>
            <person name="Sekizuka T."/>
            <person name="Hattori N."/>
            <person name="Katano H."/>
            <person name="Takuma T."/>
            <person name="Ito T."/>
            <person name="Arai N."/>
            <person name="Yanai R."/>
            <person name="Ishii S."/>
            <person name="Miura Y."/>
            <person name="Tokunaga T."/>
            <person name="Watanabe H."/>
            <person name="Nomura N."/>
            <person name="Eguchi J."/>
            <person name="Arai T."/>
            <person name="Hasegawa H."/>
            <person name="Nakamaki T."/>
            <person name="Wakita T."/>
            <person name="Niki Y."/>
            <person name="Kuroda M."/>
        </authorList>
    </citation>
    <scope>NUCLEOTIDE SEQUENCE [LARGE SCALE GENOMIC DNA]</scope>
    <source>
        <strain evidence="2">SWG34-3</strain>
    </source>
</reference>